<evidence type="ECO:0000313" key="4">
    <source>
        <dbReference type="Proteomes" id="UP000006039"/>
    </source>
</evidence>
<feature type="compositionally biased region" description="Low complexity" evidence="1">
    <location>
        <begin position="102"/>
        <end position="116"/>
    </location>
</feature>
<dbReference type="Proteomes" id="UP000006039">
    <property type="component" value="Unassembled WGS sequence"/>
</dbReference>
<evidence type="ECO:0000313" key="2">
    <source>
        <dbReference type="EMBL" id="EJT81073.1"/>
    </source>
</evidence>
<gene>
    <name evidence="3" type="primary">20341518</name>
    <name evidence="2" type="ORF">GGTG_01060</name>
</gene>
<feature type="compositionally biased region" description="Polar residues" evidence="1">
    <location>
        <begin position="293"/>
        <end position="303"/>
    </location>
</feature>
<feature type="region of interest" description="Disordered" evidence="1">
    <location>
        <begin position="324"/>
        <end position="379"/>
    </location>
</feature>
<feature type="region of interest" description="Disordered" evidence="1">
    <location>
        <begin position="1"/>
        <end position="199"/>
    </location>
</feature>
<organism evidence="2">
    <name type="scientific">Gaeumannomyces tritici (strain R3-111a-1)</name>
    <name type="common">Wheat and barley take-all root rot fungus</name>
    <name type="synonym">Gaeumannomyces graminis var. tritici</name>
    <dbReference type="NCBI Taxonomy" id="644352"/>
    <lineage>
        <taxon>Eukaryota</taxon>
        <taxon>Fungi</taxon>
        <taxon>Dikarya</taxon>
        <taxon>Ascomycota</taxon>
        <taxon>Pezizomycotina</taxon>
        <taxon>Sordariomycetes</taxon>
        <taxon>Sordariomycetidae</taxon>
        <taxon>Magnaporthales</taxon>
        <taxon>Magnaporthaceae</taxon>
        <taxon>Gaeumannomyces</taxon>
    </lineage>
</organism>
<feature type="compositionally biased region" description="Low complexity" evidence="1">
    <location>
        <begin position="570"/>
        <end position="589"/>
    </location>
</feature>
<dbReference type="EMBL" id="GL385395">
    <property type="protein sequence ID" value="EJT81073.1"/>
    <property type="molecule type" value="Genomic_DNA"/>
</dbReference>
<feature type="region of interest" description="Disordered" evidence="1">
    <location>
        <begin position="496"/>
        <end position="595"/>
    </location>
</feature>
<reference evidence="4" key="1">
    <citation type="submission" date="2010-07" db="EMBL/GenBank/DDBJ databases">
        <title>The genome sequence of Gaeumannomyces graminis var. tritici strain R3-111a-1.</title>
        <authorList>
            <consortium name="The Broad Institute Genome Sequencing Platform"/>
            <person name="Ma L.-J."/>
            <person name="Dead R."/>
            <person name="Young S."/>
            <person name="Zeng Q."/>
            <person name="Koehrsen M."/>
            <person name="Alvarado L."/>
            <person name="Berlin A."/>
            <person name="Chapman S.B."/>
            <person name="Chen Z."/>
            <person name="Freedman E."/>
            <person name="Gellesch M."/>
            <person name="Goldberg J."/>
            <person name="Griggs A."/>
            <person name="Gujja S."/>
            <person name="Heilman E.R."/>
            <person name="Heiman D."/>
            <person name="Hepburn T."/>
            <person name="Howarth C."/>
            <person name="Jen D."/>
            <person name="Larson L."/>
            <person name="Mehta T."/>
            <person name="Neiman D."/>
            <person name="Pearson M."/>
            <person name="Roberts A."/>
            <person name="Saif S."/>
            <person name="Shea T."/>
            <person name="Shenoy N."/>
            <person name="Sisk P."/>
            <person name="Stolte C."/>
            <person name="Sykes S."/>
            <person name="Walk T."/>
            <person name="White J."/>
            <person name="Yandava C."/>
            <person name="Haas B."/>
            <person name="Nusbaum C."/>
            <person name="Birren B."/>
        </authorList>
    </citation>
    <scope>NUCLEOTIDE SEQUENCE [LARGE SCALE GENOMIC DNA]</scope>
    <source>
        <strain evidence="4">R3-111a-1</strain>
    </source>
</reference>
<dbReference type="InterPro" id="IPR034443">
    <property type="entry name" value="PB1A10.08"/>
</dbReference>
<dbReference type="eggNOG" id="ENOG502S38Y">
    <property type="taxonomic scope" value="Eukaryota"/>
</dbReference>
<reference evidence="2" key="3">
    <citation type="submission" date="2010-09" db="EMBL/GenBank/DDBJ databases">
        <title>Annotation of Gaeumannomyces graminis var. tritici R3-111a-1.</title>
        <authorList>
            <consortium name="The Broad Institute Genome Sequencing Platform"/>
            <person name="Ma L.-J."/>
            <person name="Dead R."/>
            <person name="Young S.K."/>
            <person name="Zeng Q."/>
            <person name="Gargeya S."/>
            <person name="Fitzgerald M."/>
            <person name="Haas B."/>
            <person name="Abouelleil A."/>
            <person name="Alvarado L."/>
            <person name="Arachchi H.M."/>
            <person name="Berlin A."/>
            <person name="Brown A."/>
            <person name="Chapman S.B."/>
            <person name="Chen Z."/>
            <person name="Dunbar C."/>
            <person name="Freedman E."/>
            <person name="Gearin G."/>
            <person name="Gellesch M."/>
            <person name="Goldberg J."/>
            <person name="Griggs A."/>
            <person name="Gujja S."/>
            <person name="Heiman D."/>
            <person name="Howarth C."/>
            <person name="Larson L."/>
            <person name="Lui A."/>
            <person name="MacDonald P.J.P."/>
            <person name="Mehta T."/>
            <person name="Montmayeur A."/>
            <person name="Murphy C."/>
            <person name="Neiman D."/>
            <person name="Pearson M."/>
            <person name="Priest M."/>
            <person name="Roberts A."/>
            <person name="Saif S."/>
            <person name="Shea T."/>
            <person name="Shenoy N."/>
            <person name="Sisk P."/>
            <person name="Stolte C."/>
            <person name="Sykes S."/>
            <person name="Yandava C."/>
            <person name="Wortman J."/>
            <person name="Nusbaum C."/>
            <person name="Birren B."/>
        </authorList>
    </citation>
    <scope>NUCLEOTIDE SEQUENCE</scope>
    <source>
        <strain evidence="2">R3-111a-1</strain>
    </source>
</reference>
<proteinExistence type="predicted"/>
<feature type="compositionally biased region" description="Basic residues" evidence="1">
    <location>
        <begin position="349"/>
        <end position="360"/>
    </location>
</feature>
<dbReference type="AlphaFoldDB" id="J3NII0"/>
<dbReference type="OrthoDB" id="4181307at2759"/>
<feature type="compositionally biased region" description="Polar residues" evidence="1">
    <location>
        <begin position="148"/>
        <end position="162"/>
    </location>
</feature>
<feature type="region of interest" description="Disordered" evidence="1">
    <location>
        <begin position="266"/>
        <end position="303"/>
    </location>
</feature>
<feature type="compositionally biased region" description="Low complexity" evidence="1">
    <location>
        <begin position="27"/>
        <end position="64"/>
    </location>
</feature>
<dbReference type="GeneID" id="20341518"/>
<feature type="compositionally biased region" description="Low complexity" evidence="1">
    <location>
        <begin position="135"/>
        <end position="147"/>
    </location>
</feature>
<reference evidence="2" key="2">
    <citation type="submission" date="2010-07" db="EMBL/GenBank/DDBJ databases">
        <authorList>
            <consortium name="The Broad Institute Genome Sequencing Platform"/>
            <consortium name="Broad Institute Genome Sequencing Center for Infectious Disease"/>
            <person name="Ma L.-J."/>
            <person name="Dead R."/>
            <person name="Young S."/>
            <person name="Zeng Q."/>
            <person name="Koehrsen M."/>
            <person name="Alvarado L."/>
            <person name="Berlin A."/>
            <person name="Chapman S.B."/>
            <person name="Chen Z."/>
            <person name="Freedman E."/>
            <person name="Gellesch M."/>
            <person name="Goldberg J."/>
            <person name="Griggs A."/>
            <person name="Gujja S."/>
            <person name="Heilman E.R."/>
            <person name="Heiman D."/>
            <person name="Hepburn T."/>
            <person name="Howarth C."/>
            <person name="Jen D."/>
            <person name="Larson L."/>
            <person name="Mehta T."/>
            <person name="Neiman D."/>
            <person name="Pearson M."/>
            <person name="Roberts A."/>
            <person name="Saif S."/>
            <person name="Shea T."/>
            <person name="Shenoy N."/>
            <person name="Sisk P."/>
            <person name="Stolte C."/>
            <person name="Sykes S."/>
            <person name="Walk T."/>
            <person name="White J."/>
            <person name="Yandava C."/>
            <person name="Haas B."/>
            <person name="Nusbaum C."/>
            <person name="Birren B."/>
        </authorList>
    </citation>
    <scope>NUCLEOTIDE SEQUENCE</scope>
    <source>
        <strain evidence="2">R3-111a-1</strain>
    </source>
</reference>
<dbReference type="PANTHER" id="PTHR42051:SF1">
    <property type="entry name" value="MEIOTICALLY UP-REGULATED PROTEIN PB1A10.08"/>
    <property type="match status" value="1"/>
</dbReference>
<name>J3NII0_GAET3</name>
<protein>
    <submittedName>
        <fullName evidence="2 3">Uncharacterized protein</fullName>
    </submittedName>
</protein>
<dbReference type="RefSeq" id="XP_009217082.1">
    <property type="nucleotide sequence ID" value="XM_009218818.1"/>
</dbReference>
<dbReference type="EnsemblFungi" id="EJT81073">
    <property type="protein sequence ID" value="EJT81073"/>
    <property type="gene ID" value="GGTG_01060"/>
</dbReference>
<evidence type="ECO:0000256" key="1">
    <source>
        <dbReference type="SAM" id="MobiDB-lite"/>
    </source>
</evidence>
<keyword evidence="4" id="KW-1185">Reference proteome</keyword>
<dbReference type="HOGENOM" id="CLU_023951_1_0_1"/>
<dbReference type="STRING" id="644352.J3NII0"/>
<dbReference type="VEuPathDB" id="FungiDB:GGTG_01060"/>
<dbReference type="PANTHER" id="PTHR42051">
    <property type="entry name" value="MEIOTICALLY UP-REGULATED PROTEIN PB1A10.08"/>
    <property type="match status" value="1"/>
</dbReference>
<feature type="compositionally biased region" description="Basic residues" evidence="1">
    <location>
        <begin position="175"/>
        <end position="185"/>
    </location>
</feature>
<reference evidence="3" key="4">
    <citation type="journal article" date="2015" name="G3 (Bethesda)">
        <title>Genome sequences of three phytopathogenic species of the Magnaporthaceae family of fungi.</title>
        <authorList>
            <person name="Okagaki L.H."/>
            <person name="Nunes C.C."/>
            <person name="Sailsbery J."/>
            <person name="Clay B."/>
            <person name="Brown D."/>
            <person name="John T."/>
            <person name="Oh Y."/>
            <person name="Young N."/>
            <person name="Fitzgerald M."/>
            <person name="Haas B.J."/>
            <person name="Zeng Q."/>
            <person name="Young S."/>
            <person name="Adiconis X."/>
            <person name="Fan L."/>
            <person name="Levin J.Z."/>
            <person name="Mitchell T.K."/>
            <person name="Okubara P.A."/>
            <person name="Farman M.L."/>
            <person name="Kohn L.M."/>
            <person name="Birren B."/>
            <person name="Ma L.-J."/>
            <person name="Dean R.A."/>
        </authorList>
    </citation>
    <scope>NUCLEOTIDE SEQUENCE</scope>
    <source>
        <strain evidence="3">R3-111a-1</strain>
    </source>
</reference>
<evidence type="ECO:0000313" key="3">
    <source>
        <dbReference type="EnsemblFungi" id="EJT81073"/>
    </source>
</evidence>
<accession>J3NII0</accession>
<sequence>MLSPRGLLLFAKANKPTTTRPQKTADDSTAATITTTATNPTNTRASSAQPQQQPPQVQQHPHQQSPFAPSLAGSRPWDSSPATPKDESDCTDRNTSGCGSKITTATTIPTSPADSTTSHHTMTVRPRPRLGPGAGSVVVSTPAAVSPLTSHCSSPPQSTTSPVCIPSTRHQQREAKKRYNHHQHQHQPAARRDNHSPDVIPPSVAALLAVTSIPRSRLQRSSGLAVGVARQRVPHDDSMTVGAIMQRAQRAEKEISLSLSGDPMGLLLGTSDKGQDSDSAPFATDFDDDASSVAGSTHSTNLSGHTVSVESFLSLGDSFASLSSQSQIASPRTPATPPSPYTPSCRSTSSRRRSSHGPLRRRLEPVSPPSGSAASDDHPLAAKCPAVSVAPVDELDFRVFGSSPAPSGEWRGFDMALPLQPLKSAFKSNLTASLRALKNAARSISTLGQASIPPEDFLTRSILTIDPRVPFTDERRPPQLDEEPSAALRRYLNPITSARIESRPPSAPPAARSSFTASIQMQTYKVRRVRPSADTASPAGIPHPSPQLGQPPVQDSTEGAAGPEAPTDAVPPGSSDSASAAPTAPLAIPGRQREMRENSDFIRIAVMEMAMRKRGKLDDQRPGRARWALPARRTSTTPYQVGPDGVPVRWVAIAAM</sequence>
<reference evidence="3" key="5">
    <citation type="submission" date="2018-04" db="UniProtKB">
        <authorList>
            <consortium name="EnsemblFungi"/>
        </authorList>
    </citation>
    <scope>IDENTIFICATION</scope>
    <source>
        <strain evidence="3">R3-111a-1</strain>
    </source>
</reference>